<name>A0ABV6A5K1_9PSEU</name>
<dbReference type="PANTHER" id="PTHR37817:SF1">
    <property type="entry name" value="N-ACETYLTRANSFERASE EIS"/>
    <property type="match status" value="1"/>
</dbReference>
<keyword evidence="3" id="KW-1185">Reference proteome</keyword>
<dbReference type="EC" id="2.3.1.-" evidence="2"/>
<feature type="domain" description="N-acetyltransferase" evidence="1">
    <location>
        <begin position="122"/>
        <end position="268"/>
    </location>
</feature>
<dbReference type="Pfam" id="PF00583">
    <property type="entry name" value="Acetyltransf_1"/>
    <property type="match status" value="1"/>
</dbReference>
<dbReference type="Gene3D" id="3.40.630.30">
    <property type="match status" value="1"/>
</dbReference>
<dbReference type="EMBL" id="JBHLZU010000027">
    <property type="protein sequence ID" value="MFB9908435.1"/>
    <property type="molecule type" value="Genomic_DNA"/>
</dbReference>
<evidence type="ECO:0000259" key="1">
    <source>
        <dbReference type="PROSITE" id="PS51186"/>
    </source>
</evidence>
<dbReference type="PANTHER" id="PTHR37817">
    <property type="entry name" value="N-ACETYLTRANSFERASE EIS"/>
    <property type="match status" value="1"/>
</dbReference>
<dbReference type="InterPro" id="IPR051554">
    <property type="entry name" value="Acetyltransferase_Eis"/>
</dbReference>
<proteinExistence type="predicted"/>
<evidence type="ECO:0000313" key="2">
    <source>
        <dbReference type="EMBL" id="MFB9908435.1"/>
    </source>
</evidence>
<dbReference type="InterPro" id="IPR016181">
    <property type="entry name" value="Acyl_CoA_acyltransferase"/>
</dbReference>
<accession>A0ABV6A5K1</accession>
<sequence>MDDFAARLERNHAEHAAHLLRDTSGMSVHEPGDVLVADSGIADDTFNMIVHARFAEHAADDRITDVVASLPTGRPFSWWVGPDSRPDDLSARLGGAGFPSCEQENAMWFPLEEVEPVPSPELEIVAVRTPDQLADFAAVLAPLWSPPSVGVPEFYRRVAAKAVLPGCPARFFVGYRDGEPVATAEVFLAAGVAGIYNVATDARHRRRGYGSAMTRAVLAEAAASGCRVAVLQASAAGELVYRKLGFRVLGTVREHAVTAPVVRDRQATA</sequence>
<dbReference type="InterPro" id="IPR000182">
    <property type="entry name" value="GNAT_dom"/>
</dbReference>
<evidence type="ECO:0000313" key="3">
    <source>
        <dbReference type="Proteomes" id="UP001589693"/>
    </source>
</evidence>
<comment type="caution">
    <text evidence="2">The sequence shown here is derived from an EMBL/GenBank/DDBJ whole genome shotgun (WGS) entry which is preliminary data.</text>
</comment>
<dbReference type="GO" id="GO:0016746">
    <property type="term" value="F:acyltransferase activity"/>
    <property type="evidence" value="ECO:0007669"/>
    <property type="project" value="UniProtKB-KW"/>
</dbReference>
<dbReference type="SUPFAM" id="SSF55729">
    <property type="entry name" value="Acyl-CoA N-acyltransferases (Nat)"/>
    <property type="match status" value="1"/>
</dbReference>
<reference evidence="2 3" key="1">
    <citation type="submission" date="2024-09" db="EMBL/GenBank/DDBJ databases">
        <authorList>
            <person name="Sun Q."/>
            <person name="Mori K."/>
        </authorList>
    </citation>
    <scope>NUCLEOTIDE SEQUENCE [LARGE SCALE GENOMIC DNA]</scope>
    <source>
        <strain evidence="2 3">TBRC 7907</strain>
    </source>
</reference>
<dbReference type="RefSeq" id="WP_377860145.1">
    <property type="nucleotide sequence ID" value="NZ_JBHLZU010000027.1"/>
</dbReference>
<dbReference type="Proteomes" id="UP001589693">
    <property type="component" value="Unassembled WGS sequence"/>
</dbReference>
<keyword evidence="2" id="KW-0012">Acyltransferase</keyword>
<gene>
    <name evidence="2" type="ORF">ACFFQA_31245</name>
</gene>
<dbReference type="PROSITE" id="PS51186">
    <property type="entry name" value="GNAT"/>
    <property type="match status" value="1"/>
</dbReference>
<keyword evidence="2" id="KW-0808">Transferase</keyword>
<organism evidence="2 3">
    <name type="scientific">Allokutzneria oryzae</name>
    <dbReference type="NCBI Taxonomy" id="1378989"/>
    <lineage>
        <taxon>Bacteria</taxon>
        <taxon>Bacillati</taxon>
        <taxon>Actinomycetota</taxon>
        <taxon>Actinomycetes</taxon>
        <taxon>Pseudonocardiales</taxon>
        <taxon>Pseudonocardiaceae</taxon>
        <taxon>Allokutzneria</taxon>
    </lineage>
</organism>
<dbReference type="CDD" id="cd04301">
    <property type="entry name" value="NAT_SF"/>
    <property type="match status" value="1"/>
</dbReference>
<protein>
    <submittedName>
        <fullName evidence="2">GNAT family N-acetyltransferase</fullName>
        <ecNumber evidence="2">2.3.1.-</ecNumber>
    </submittedName>
</protein>